<proteinExistence type="predicted"/>
<feature type="compositionally biased region" description="Basic residues" evidence="1">
    <location>
        <begin position="66"/>
        <end position="79"/>
    </location>
</feature>
<feature type="compositionally biased region" description="Pro residues" evidence="1">
    <location>
        <begin position="155"/>
        <end position="183"/>
    </location>
</feature>
<dbReference type="InParanoid" id="A0A6J3PX76"/>
<evidence type="ECO:0000313" key="2">
    <source>
        <dbReference type="Proteomes" id="UP000245320"/>
    </source>
</evidence>
<evidence type="ECO:0000313" key="3">
    <source>
        <dbReference type="RefSeq" id="XP_033694453.1"/>
    </source>
</evidence>
<reference evidence="3" key="1">
    <citation type="submission" date="2025-08" db="UniProtKB">
        <authorList>
            <consortium name="RefSeq"/>
        </authorList>
    </citation>
    <scope>IDENTIFICATION</scope>
    <source>
        <tissue evidence="3">Spleen</tissue>
    </source>
</reference>
<keyword evidence="2" id="KW-1185">Reference proteome</keyword>
<protein>
    <submittedName>
        <fullName evidence="3">Proline-rich protein 14-like</fullName>
    </submittedName>
</protein>
<accession>A0A6J3PX76</accession>
<dbReference type="Proteomes" id="UP000245320">
    <property type="component" value="Chromosome 14"/>
</dbReference>
<organism evidence="2 3">
    <name type="scientific">Tursiops truncatus</name>
    <name type="common">Atlantic bottle-nosed dolphin</name>
    <name type="synonym">Delphinus truncatus</name>
    <dbReference type="NCBI Taxonomy" id="9739"/>
    <lineage>
        <taxon>Eukaryota</taxon>
        <taxon>Metazoa</taxon>
        <taxon>Chordata</taxon>
        <taxon>Craniata</taxon>
        <taxon>Vertebrata</taxon>
        <taxon>Euteleostomi</taxon>
        <taxon>Mammalia</taxon>
        <taxon>Eutheria</taxon>
        <taxon>Laurasiatheria</taxon>
        <taxon>Artiodactyla</taxon>
        <taxon>Whippomorpha</taxon>
        <taxon>Cetacea</taxon>
        <taxon>Odontoceti</taxon>
        <taxon>Delphinidae</taxon>
        <taxon>Tursiops</taxon>
    </lineage>
</organism>
<gene>
    <name evidence="3" type="primary">LOC117307893</name>
</gene>
<dbReference type="AlphaFoldDB" id="A0A6J3PX76"/>
<dbReference type="RefSeq" id="XP_033694453.1">
    <property type="nucleotide sequence ID" value="XM_033838562.1"/>
</dbReference>
<name>A0A6J3PX76_TURTR</name>
<evidence type="ECO:0000256" key="1">
    <source>
        <dbReference type="SAM" id="MobiDB-lite"/>
    </source>
</evidence>
<dbReference type="OrthoDB" id="6163216at2759"/>
<feature type="region of interest" description="Disordered" evidence="1">
    <location>
        <begin position="1"/>
        <end position="218"/>
    </location>
</feature>
<sequence length="218" mass="23774">MVLEDVVAAHRVPLVPQEEISSPWHRSKRQDSVRSQPPASRRRQATWSPQARPSDPLHLCREPLSRVRRPSSTLRRRSRTTPGPEEGPSQKVDQAPQPTWAVMLEDIASSRPPAEGFASETPCFIVPARRAGSTSQSQRDLEPSFQPSALSANPPESPPPAPDPLLEPSSTPPPSGVLRPPPQSLGLGPAFDSVHSKQEGFADIFLTPSKAPRPHHPP</sequence>